<dbReference type="AlphaFoldDB" id="A0A7C9P338"/>
<dbReference type="Gene3D" id="1.25.40.10">
    <property type="entry name" value="Tetratricopeptide repeat domain"/>
    <property type="match status" value="1"/>
</dbReference>
<dbReference type="PANTHER" id="PTHR43628:SF1">
    <property type="entry name" value="CHITIN SYNTHASE REGULATORY FACTOR 2-RELATED"/>
    <property type="match status" value="1"/>
</dbReference>
<sequence>MSRAGRAAGWVVALALCGIVALGVTRWTDIQFELGYAYENGNFHGWTPGFSRDYREASRWLSGAASANHPRAQYRLGILHAHGWGVPEDKAQAVAWFTRSARNGYGPACYHLGWIRHNGDGVPRDDVLAVQLLEQAAEQGMVAAHLALGRFYERGEGVPTDLAQAYKWTTLAVHFARTRPERFDNADFAKRAQAAHNALALQLNTSSEAQGRTFARQWLAALSAVARSTPQPGQSNGLGSMAHHLR</sequence>
<comment type="caution">
    <text evidence="1">The sequence shown here is derived from an EMBL/GenBank/DDBJ whole genome shotgun (WGS) entry which is preliminary data.</text>
</comment>
<dbReference type="SUPFAM" id="SSF81901">
    <property type="entry name" value="HCP-like"/>
    <property type="match status" value="1"/>
</dbReference>
<gene>
    <name evidence="1" type="ORF">GZ085_06350</name>
</gene>
<dbReference type="EMBL" id="JAAFGW010000073">
    <property type="protein sequence ID" value="NDP48006.1"/>
    <property type="molecule type" value="Genomic_DNA"/>
</dbReference>
<dbReference type="InterPro" id="IPR011990">
    <property type="entry name" value="TPR-like_helical_dom_sf"/>
</dbReference>
<dbReference type="Proteomes" id="UP000483432">
    <property type="component" value="Unassembled WGS sequence"/>
</dbReference>
<name>A0A7C9P338_9PROT</name>
<dbReference type="SMART" id="SM00671">
    <property type="entry name" value="SEL1"/>
    <property type="match status" value="4"/>
</dbReference>
<organism evidence="1 2">
    <name type="scientific">Sulfuriferula multivorans</name>
    <dbReference type="NCBI Taxonomy" id="1559896"/>
    <lineage>
        <taxon>Bacteria</taxon>
        <taxon>Pseudomonadati</taxon>
        <taxon>Pseudomonadota</taxon>
        <taxon>Betaproteobacteria</taxon>
        <taxon>Nitrosomonadales</taxon>
        <taxon>Sulfuricellaceae</taxon>
        <taxon>Sulfuriferula</taxon>
    </lineage>
</organism>
<proteinExistence type="predicted"/>
<evidence type="ECO:0000313" key="1">
    <source>
        <dbReference type="EMBL" id="NDP48006.1"/>
    </source>
</evidence>
<dbReference type="InterPro" id="IPR052945">
    <property type="entry name" value="Mitotic_Regulator"/>
</dbReference>
<dbReference type="PANTHER" id="PTHR43628">
    <property type="entry name" value="ACTIVATOR OF C KINASE PROTEIN 1-RELATED"/>
    <property type="match status" value="1"/>
</dbReference>
<dbReference type="InterPro" id="IPR006597">
    <property type="entry name" value="Sel1-like"/>
</dbReference>
<evidence type="ECO:0000313" key="2">
    <source>
        <dbReference type="Proteomes" id="UP000483432"/>
    </source>
</evidence>
<protein>
    <submittedName>
        <fullName evidence="1">Sel1 repeat family protein</fullName>
    </submittedName>
</protein>
<reference evidence="1 2" key="1">
    <citation type="submission" date="2019-09" db="EMBL/GenBank/DDBJ databases">
        <title>H2 Metabolism Revealed by Metagenomic Analysis in Subglacial Sediment of East Antarctica.</title>
        <authorList>
            <person name="Yang Z."/>
            <person name="Zhang Y."/>
            <person name="Lv Y."/>
            <person name="Yan W."/>
            <person name="Xiao X."/>
            <person name="Sun B."/>
            <person name="Ma H."/>
        </authorList>
    </citation>
    <scope>NUCLEOTIDE SEQUENCE [LARGE SCALE GENOMIC DNA]</scope>
    <source>
        <strain evidence="1">Bin2_2</strain>
    </source>
</reference>
<accession>A0A7C9P338</accession>
<dbReference type="Pfam" id="PF08238">
    <property type="entry name" value="Sel1"/>
    <property type="match status" value="4"/>
</dbReference>